<keyword evidence="1" id="KW-0175">Coiled coil</keyword>
<evidence type="ECO:0000256" key="1">
    <source>
        <dbReference type="SAM" id="Coils"/>
    </source>
</evidence>
<reference evidence="3 4" key="1">
    <citation type="journal article" date="2013" name="Curr. Biol.">
        <title>The Genome of the Foraminiferan Reticulomyxa filosa.</title>
        <authorList>
            <person name="Glockner G."/>
            <person name="Hulsmann N."/>
            <person name="Schleicher M."/>
            <person name="Noegel A.A."/>
            <person name="Eichinger L."/>
            <person name="Gallinger C."/>
            <person name="Pawlowski J."/>
            <person name="Sierra R."/>
            <person name="Euteneuer U."/>
            <person name="Pillet L."/>
            <person name="Moustafa A."/>
            <person name="Platzer M."/>
            <person name="Groth M."/>
            <person name="Szafranski K."/>
            <person name="Schliwa M."/>
        </authorList>
    </citation>
    <scope>NUCLEOTIDE SEQUENCE [LARGE SCALE GENOMIC DNA]</scope>
</reference>
<dbReference type="Proteomes" id="UP000023152">
    <property type="component" value="Unassembled WGS sequence"/>
</dbReference>
<name>X6MI88_RETFI</name>
<feature type="coiled-coil region" evidence="1">
    <location>
        <begin position="1"/>
        <end position="127"/>
    </location>
</feature>
<keyword evidence="4" id="KW-1185">Reference proteome</keyword>
<feature type="coiled-coil region" evidence="1">
    <location>
        <begin position="256"/>
        <end position="297"/>
    </location>
</feature>
<dbReference type="AlphaFoldDB" id="X6MI88"/>
<keyword evidence="2" id="KW-0812">Transmembrane</keyword>
<keyword evidence="2" id="KW-1133">Transmembrane helix</keyword>
<sequence>VEKHKMEINVLCAQVEEKERECSTQKENVEAKITEMKQEKAELSKQVLHLLCMCNVEKRKQQQTWKANDHLNSQNVLIQNELQKLQTDKCEYETKCQQLCQQQIYTLIKKKKKVDQLVEKIRELVIQAEQHALLETKWKEQEQGWSQKVCAFFSFFNLQDMTNQMSTEMQLRKLQTTFVHFFLNVVVSDGEALTLVLTEEKNGLNELKDKYNALIKEKEERQCYFDQQMACSLYMCIFVYVIIAGESIKKEFETAKEGSANEKAELTKTIQTLETTMKEQQEKIETVTKELETKHQLCVSLSDQHSSCCVLCLYFVLLFLSLFSTLFIKNIQNTTTHKANNNWTRFPWLWKKKLKLLSVSTANVTHY</sequence>
<comment type="caution">
    <text evidence="3">The sequence shown here is derived from an EMBL/GenBank/DDBJ whole genome shotgun (WGS) entry which is preliminary data.</text>
</comment>
<evidence type="ECO:0000313" key="4">
    <source>
        <dbReference type="Proteomes" id="UP000023152"/>
    </source>
</evidence>
<evidence type="ECO:0000256" key="2">
    <source>
        <dbReference type="SAM" id="Phobius"/>
    </source>
</evidence>
<organism evidence="3 4">
    <name type="scientific">Reticulomyxa filosa</name>
    <dbReference type="NCBI Taxonomy" id="46433"/>
    <lineage>
        <taxon>Eukaryota</taxon>
        <taxon>Sar</taxon>
        <taxon>Rhizaria</taxon>
        <taxon>Retaria</taxon>
        <taxon>Foraminifera</taxon>
        <taxon>Monothalamids</taxon>
        <taxon>Reticulomyxidae</taxon>
        <taxon>Reticulomyxa</taxon>
    </lineage>
</organism>
<proteinExistence type="predicted"/>
<feature type="transmembrane region" description="Helical" evidence="2">
    <location>
        <begin position="304"/>
        <end position="328"/>
    </location>
</feature>
<gene>
    <name evidence="3" type="ORF">RFI_24226</name>
</gene>
<protein>
    <submittedName>
        <fullName evidence="3">Uncharacterized protein</fullName>
    </submittedName>
</protein>
<feature type="non-terminal residue" evidence="3">
    <location>
        <position position="1"/>
    </location>
</feature>
<dbReference type="EMBL" id="ASPP01020791">
    <property type="protein sequence ID" value="ETO13152.1"/>
    <property type="molecule type" value="Genomic_DNA"/>
</dbReference>
<evidence type="ECO:0000313" key="3">
    <source>
        <dbReference type="EMBL" id="ETO13152.1"/>
    </source>
</evidence>
<keyword evidence="2" id="KW-0472">Membrane</keyword>
<accession>X6MI88</accession>